<dbReference type="RefSeq" id="WP_277578807.1">
    <property type="nucleotide sequence ID" value="NZ_JANRMI010000004.1"/>
</dbReference>
<name>A0ABT6DL71_9BACT</name>
<feature type="transmembrane region" description="Helical" evidence="2">
    <location>
        <begin position="86"/>
        <end position="111"/>
    </location>
</feature>
<evidence type="ECO:0000313" key="3">
    <source>
        <dbReference type="EMBL" id="MDG0817329.1"/>
    </source>
</evidence>
<keyword evidence="2" id="KW-1133">Transmembrane helix</keyword>
<feature type="transmembrane region" description="Helical" evidence="2">
    <location>
        <begin position="123"/>
        <end position="141"/>
    </location>
</feature>
<keyword evidence="2" id="KW-0812">Transmembrane</keyword>
<evidence type="ECO:0000256" key="1">
    <source>
        <dbReference type="SAM" id="MobiDB-lite"/>
    </source>
</evidence>
<comment type="caution">
    <text evidence="3">The sequence shown here is derived from an EMBL/GenBank/DDBJ whole genome shotgun (WGS) entry which is preliminary data.</text>
</comment>
<accession>A0ABT6DL71</accession>
<keyword evidence="4" id="KW-1185">Reference proteome</keyword>
<sequence>MKDIKKDFESFTDESGSSANTSAGSSFVLQKIQNEIAKTAPKRTSVAAKLGAVHLVSSVITLTACPQFGLRLFFQGEGMMHYFMKISPTFCQSFCGALYLSVTFLLARFVLKYDEWLVVLRSRALSIATLALLSLGTFAMINRQMSFETGVFWIFGATLGAEAVSASKQTLRKIFSFSRA</sequence>
<evidence type="ECO:0000313" key="4">
    <source>
        <dbReference type="Proteomes" id="UP001152321"/>
    </source>
</evidence>
<dbReference type="EMBL" id="JANRMI010000004">
    <property type="protein sequence ID" value="MDG0817329.1"/>
    <property type="molecule type" value="Genomic_DNA"/>
</dbReference>
<organism evidence="3 4">
    <name type="scientific">Bdellovibrio svalbardensis</name>
    <dbReference type="NCBI Taxonomy" id="2972972"/>
    <lineage>
        <taxon>Bacteria</taxon>
        <taxon>Pseudomonadati</taxon>
        <taxon>Bdellovibrionota</taxon>
        <taxon>Bdellovibrionia</taxon>
        <taxon>Bdellovibrionales</taxon>
        <taxon>Pseudobdellovibrionaceae</taxon>
        <taxon>Bdellovibrio</taxon>
    </lineage>
</organism>
<evidence type="ECO:0000256" key="2">
    <source>
        <dbReference type="SAM" id="Phobius"/>
    </source>
</evidence>
<feature type="region of interest" description="Disordered" evidence="1">
    <location>
        <begin position="1"/>
        <end position="22"/>
    </location>
</feature>
<feature type="transmembrane region" description="Helical" evidence="2">
    <location>
        <begin position="147"/>
        <end position="166"/>
    </location>
</feature>
<keyword evidence="2" id="KW-0472">Membrane</keyword>
<dbReference type="Proteomes" id="UP001152321">
    <property type="component" value="Unassembled WGS sequence"/>
</dbReference>
<proteinExistence type="predicted"/>
<feature type="transmembrane region" description="Helical" evidence="2">
    <location>
        <begin position="52"/>
        <end position="74"/>
    </location>
</feature>
<reference evidence="3" key="1">
    <citation type="submission" date="2022-08" db="EMBL/GenBank/DDBJ databases">
        <title>Novel Bdellovibrio Species Isolated from Svalbard: Designation Bdellovibrio svalbardensis.</title>
        <authorList>
            <person name="Mitchell R.J."/>
            <person name="Choi S.Y."/>
        </authorList>
    </citation>
    <scope>NUCLEOTIDE SEQUENCE</scope>
    <source>
        <strain evidence="3">PAP01</strain>
    </source>
</reference>
<protein>
    <submittedName>
        <fullName evidence="3">Uncharacterized protein</fullName>
    </submittedName>
</protein>
<gene>
    <name evidence="3" type="ORF">NWE73_13190</name>
</gene>